<protein>
    <recommendedName>
        <fullName evidence="2">Helix-hairpin-helix DNA-binding motif class 1 domain-containing protein</fullName>
    </recommendedName>
</protein>
<evidence type="ECO:0000256" key="1">
    <source>
        <dbReference type="SAM" id="Phobius"/>
    </source>
</evidence>
<gene>
    <name evidence="3" type="ORF">SDC9_167149</name>
</gene>
<dbReference type="InterPro" id="IPR003583">
    <property type="entry name" value="Hlx-hairpin-Hlx_DNA-bd_motif"/>
</dbReference>
<dbReference type="AlphaFoldDB" id="A0A645FZ11"/>
<feature type="domain" description="Helix-hairpin-helix DNA-binding motif class 1" evidence="2">
    <location>
        <begin position="117"/>
        <end position="136"/>
    </location>
</feature>
<proteinExistence type="predicted"/>
<name>A0A645FZ11_9ZZZZ</name>
<dbReference type="GO" id="GO:0003677">
    <property type="term" value="F:DNA binding"/>
    <property type="evidence" value="ECO:0007669"/>
    <property type="project" value="InterPro"/>
</dbReference>
<keyword evidence="1" id="KW-0812">Transmembrane</keyword>
<comment type="caution">
    <text evidence="3">The sequence shown here is derived from an EMBL/GenBank/DDBJ whole genome shotgun (WGS) entry which is preliminary data.</text>
</comment>
<keyword evidence="1" id="KW-0472">Membrane</keyword>
<evidence type="ECO:0000259" key="2">
    <source>
        <dbReference type="SMART" id="SM00278"/>
    </source>
</evidence>
<dbReference type="SMART" id="SM00278">
    <property type="entry name" value="HhH1"/>
    <property type="match status" value="2"/>
</dbReference>
<evidence type="ECO:0000313" key="3">
    <source>
        <dbReference type="EMBL" id="MPN19777.1"/>
    </source>
</evidence>
<dbReference type="SUPFAM" id="SSF47781">
    <property type="entry name" value="RuvA domain 2-like"/>
    <property type="match status" value="1"/>
</dbReference>
<dbReference type="GO" id="GO:0015628">
    <property type="term" value="P:protein secretion by the type II secretion system"/>
    <property type="evidence" value="ECO:0007669"/>
    <property type="project" value="TreeGrafter"/>
</dbReference>
<accession>A0A645FZ11</accession>
<feature type="transmembrane region" description="Helical" evidence="1">
    <location>
        <begin position="21"/>
        <end position="40"/>
    </location>
</feature>
<reference evidence="3" key="1">
    <citation type="submission" date="2019-08" db="EMBL/GenBank/DDBJ databases">
        <authorList>
            <person name="Kucharzyk K."/>
            <person name="Murdoch R.W."/>
            <person name="Higgins S."/>
            <person name="Loffler F."/>
        </authorList>
    </citation>
    <scope>NUCLEOTIDE SEQUENCE</scope>
</reference>
<dbReference type="Pfam" id="PF12836">
    <property type="entry name" value="HHH_3"/>
    <property type="match status" value="1"/>
</dbReference>
<dbReference type="PANTHER" id="PTHR21180:SF32">
    <property type="entry name" value="ENDONUCLEASE_EXONUCLEASE_PHOSPHATASE FAMILY DOMAIN-CONTAINING PROTEIN 1"/>
    <property type="match status" value="1"/>
</dbReference>
<keyword evidence="1" id="KW-1133">Transmembrane helix</keyword>
<dbReference type="GO" id="GO:0015627">
    <property type="term" value="C:type II protein secretion system complex"/>
    <property type="evidence" value="ECO:0007669"/>
    <property type="project" value="TreeGrafter"/>
</dbReference>
<dbReference type="GO" id="GO:0006281">
    <property type="term" value="P:DNA repair"/>
    <property type="evidence" value="ECO:0007669"/>
    <property type="project" value="InterPro"/>
</dbReference>
<dbReference type="InterPro" id="IPR010994">
    <property type="entry name" value="RuvA_2-like"/>
</dbReference>
<dbReference type="InterPro" id="IPR051675">
    <property type="entry name" value="Endo/Exo/Phosphatase_dom_1"/>
</dbReference>
<dbReference type="PANTHER" id="PTHR21180">
    <property type="entry name" value="ENDONUCLEASE/EXONUCLEASE/PHOSPHATASE FAMILY DOMAIN-CONTAINING PROTEIN 1"/>
    <property type="match status" value="1"/>
</dbReference>
<dbReference type="Gene3D" id="1.10.150.320">
    <property type="entry name" value="Photosystem II 12 kDa extrinsic protein"/>
    <property type="match status" value="1"/>
</dbReference>
<dbReference type="EMBL" id="VSSQ01067383">
    <property type="protein sequence ID" value="MPN19777.1"/>
    <property type="molecule type" value="Genomic_DNA"/>
</dbReference>
<sequence length="169" mass="18960">MKQNELVNTILKKVGITSSELSIVIMLTMGLVVGTIYNNFIKENIKSNLISSDALNNTLDSLSELEKTTFVGSNIENEPVPELAKADTIVKPNTFTQQKINKKDFKGIVNINKASKTQLMQLYKIGEKTAEKIIEYRLITPFVRKEDIIKVKGIGPKTFEQIKDNISVE</sequence>
<feature type="domain" description="Helix-hairpin-helix DNA-binding motif class 1" evidence="2">
    <location>
        <begin position="146"/>
        <end position="165"/>
    </location>
</feature>
<organism evidence="3">
    <name type="scientific">bioreactor metagenome</name>
    <dbReference type="NCBI Taxonomy" id="1076179"/>
    <lineage>
        <taxon>unclassified sequences</taxon>
        <taxon>metagenomes</taxon>
        <taxon>ecological metagenomes</taxon>
    </lineage>
</organism>